<dbReference type="AlphaFoldDB" id="A0A1M4WNY8"/>
<proteinExistence type="inferred from homology"/>
<reference evidence="2 3" key="1">
    <citation type="submission" date="2016-11" db="EMBL/GenBank/DDBJ databases">
        <authorList>
            <person name="Jaros S."/>
            <person name="Januszkiewicz K."/>
            <person name="Wedrychowicz H."/>
        </authorList>
    </citation>
    <scope>NUCLEOTIDE SEQUENCE [LARGE SCALE GENOMIC DNA]</scope>
    <source>
        <strain evidence="2 3">DSM 26910</strain>
    </source>
</reference>
<protein>
    <submittedName>
        <fullName evidence="2">Uncharacterized protein</fullName>
    </submittedName>
</protein>
<evidence type="ECO:0000256" key="1">
    <source>
        <dbReference type="ARBA" id="ARBA00010554"/>
    </source>
</evidence>
<dbReference type="SUPFAM" id="SSF54913">
    <property type="entry name" value="GlnB-like"/>
    <property type="match status" value="1"/>
</dbReference>
<dbReference type="EMBL" id="FQUM01000002">
    <property type="protein sequence ID" value="SHE82959.1"/>
    <property type="molecule type" value="Genomic_DNA"/>
</dbReference>
<name>A0A1M4WNY8_9BACT</name>
<dbReference type="PANTHER" id="PTHR35983:SF1">
    <property type="entry name" value="UPF0166 PROTEIN TM_0021"/>
    <property type="match status" value="1"/>
</dbReference>
<dbReference type="STRING" id="1484053.SAMN05444274_102508"/>
<dbReference type="OrthoDB" id="9795599at2"/>
<sequence length="121" mass="13795">MKNNTKALLLQIFIGSTDKTEHDLLYEHIVFKAKEAGLAGATVHKGILGFGASSIIHSYKFWEVTEKVPTLIQIADEEKKIMDFFETIRPTLESTRYGCLVTTQEINVLMYESGQKKFFDF</sequence>
<dbReference type="InterPro" id="IPR015867">
    <property type="entry name" value="N-reg_PII/ATP_PRibTrfase_C"/>
</dbReference>
<keyword evidence="3" id="KW-1185">Reference proteome</keyword>
<evidence type="ECO:0000313" key="3">
    <source>
        <dbReference type="Proteomes" id="UP000184164"/>
    </source>
</evidence>
<dbReference type="InterPro" id="IPR011322">
    <property type="entry name" value="N-reg_PII-like_a/b"/>
</dbReference>
<dbReference type="PANTHER" id="PTHR35983">
    <property type="entry name" value="UPF0166 PROTEIN TM_0021"/>
    <property type="match status" value="1"/>
</dbReference>
<comment type="similarity">
    <text evidence="1">Belongs to the UPF0166 family.</text>
</comment>
<accession>A0A1M4WNY8</accession>
<evidence type="ECO:0000313" key="2">
    <source>
        <dbReference type="EMBL" id="SHE82959.1"/>
    </source>
</evidence>
<dbReference type="RefSeq" id="WP_072999922.1">
    <property type="nucleotide sequence ID" value="NZ_FQUM01000002.1"/>
</dbReference>
<dbReference type="Proteomes" id="UP000184164">
    <property type="component" value="Unassembled WGS sequence"/>
</dbReference>
<dbReference type="Gene3D" id="3.30.70.120">
    <property type="match status" value="1"/>
</dbReference>
<dbReference type="Pfam" id="PF02641">
    <property type="entry name" value="DUF190"/>
    <property type="match status" value="1"/>
</dbReference>
<organism evidence="2 3">
    <name type="scientific">Mariniphaga anaerophila</name>
    <dbReference type="NCBI Taxonomy" id="1484053"/>
    <lineage>
        <taxon>Bacteria</taxon>
        <taxon>Pseudomonadati</taxon>
        <taxon>Bacteroidota</taxon>
        <taxon>Bacteroidia</taxon>
        <taxon>Marinilabiliales</taxon>
        <taxon>Prolixibacteraceae</taxon>
        <taxon>Mariniphaga</taxon>
    </lineage>
</organism>
<dbReference type="InterPro" id="IPR003793">
    <property type="entry name" value="UPF0166"/>
</dbReference>
<gene>
    <name evidence="2" type="ORF">SAMN05444274_102508</name>
</gene>